<dbReference type="PROSITE" id="PS51257">
    <property type="entry name" value="PROKAR_LIPOPROTEIN"/>
    <property type="match status" value="1"/>
</dbReference>
<sequence length="383" mass="43026">MFRIFLFQRSGPGALDRVLTAFVPVLAALLLSGCSSVSYYSQLAEGQWQLLRARQPVERLLADPATEPTLRQRLLHAEQARVFASEQLKLPDNRSYRVYADLGRPYVVWNVFATPELSLQPVTHCFPIAGCVAYRGYYRQGAARGAAALMRQQGMDVYVGGVEAYSTLGWFDDPLLSSMVGWGDERLASLIFHELAHQRFYVQDDTEFNESFATFVEQQGTRQWRASRGLPAVAEGAGRQREQFIGLVLASRERLQEIYAGPLNDAGKRAAKQAEFERLRREYRQLRDGAWAGDGRYDAWMYAPMNNAKLLPFGLYDQWVPAFAALFAEVGGDWARFYQRVEQLGRMPADRRKAALAALIAGQARSHAIDAFEGLRGSGLAPR</sequence>
<organism evidence="1 2">
    <name type="scientific">Pseudomonas urmiensis</name>
    <dbReference type="NCBI Taxonomy" id="2745493"/>
    <lineage>
        <taxon>Bacteria</taxon>
        <taxon>Pseudomonadati</taxon>
        <taxon>Pseudomonadota</taxon>
        <taxon>Gammaproteobacteria</taxon>
        <taxon>Pseudomonadales</taxon>
        <taxon>Pseudomonadaceae</taxon>
        <taxon>Pseudomonas</taxon>
    </lineage>
</organism>
<keyword evidence="2" id="KW-1185">Reference proteome</keyword>
<keyword evidence="1" id="KW-0645">Protease</keyword>
<dbReference type="InterPro" id="IPR014553">
    <property type="entry name" value="Aminopept"/>
</dbReference>
<dbReference type="Proteomes" id="UP001621534">
    <property type="component" value="Unassembled WGS sequence"/>
</dbReference>
<reference evidence="1 2" key="1">
    <citation type="journal article" date="2012" name="Plant Soil">
        <title>Screening of plant growth-promoting traits in arsenic-resistant bacteria isolated from the rhizosphere of soybean plants from Argentinean agricultural soil.</title>
        <authorList>
            <person name="Wevar Oller A.L."/>
            <person name="Talano M.A."/>
            <person name="Agostini E."/>
        </authorList>
    </citation>
    <scope>NUCLEOTIDE SEQUENCE [LARGE SCALE GENOMIC DNA]</scope>
    <source>
        <strain evidence="1 2">AW4</strain>
    </source>
</reference>
<dbReference type="Pfam" id="PF10023">
    <property type="entry name" value="Aminopep"/>
    <property type="match status" value="1"/>
</dbReference>
<dbReference type="GO" id="GO:0004177">
    <property type="term" value="F:aminopeptidase activity"/>
    <property type="evidence" value="ECO:0007669"/>
    <property type="project" value="UniProtKB-KW"/>
</dbReference>
<dbReference type="PIRSF" id="PIRSF029285">
    <property type="entry name" value="Aminopept"/>
    <property type="match status" value="1"/>
</dbReference>
<accession>A0ABW8NTI8</accession>
<name>A0ABW8NTI8_9PSED</name>
<evidence type="ECO:0000313" key="2">
    <source>
        <dbReference type="Proteomes" id="UP001621534"/>
    </source>
</evidence>
<keyword evidence="1" id="KW-0031">Aminopeptidase</keyword>
<protein>
    <submittedName>
        <fullName evidence="1">Aminopeptidase</fullName>
    </submittedName>
</protein>
<evidence type="ECO:0000313" key="1">
    <source>
        <dbReference type="EMBL" id="MFK5733238.1"/>
    </source>
</evidence>
<gene>
    <name evidence="1" type="ORF">KW869_06840</name>
</gene>
<dbReference type="EMBL" id="JAHWXS010000005">
    <property type="protein sequence ID" value="MFK5733238.1"/>
    <property type="molecule type" value="Genomic_DNA"/>
</dbReference>
<proteinExistence type="predicted"/>
<keyword evidence="1" id="KW-0378">Hydrolase</keyword>
<comment type="caution">
    <text evidence="1">The sequence shown here is derived from an EMBL/GenBank/DDBJ whole genome shotgun (WGS) entry which is preliminary data.</text>
</comment>